<dbReference type="PANTHER" id="PTHR22916:SF3">
    <property type="entry name" value="UDP-GLCNAC:BETAGAL BETA-1,3-N-ACETYLGLUCOSAMINYLTRANSFERASE-LIKE PROTEIN 1"/>
    <property type="match status" value="1"/>
</dbReference>
<proteinExistence type="predicted"/>
<dbReference type="KEGG" id="nsh:GXM_02824"/>
<dbReference type="GO" id="GO:0016758">
    <property type="term" value="F:hexosyltransferase activity"/>
    <property type="evidence" value="ECO:0007669"/>
    <property type="project" value="UniProtKB-ARBA"/>
</dbReference>
<dbReference type="CDD" id="cd03801">
    <property type="entry name" value="GT4_PimA-like"/>
    <property type="match status" value="1"/>
</dbReference>
<feature type="domain" description="Glycosyltransferase 2-like" evidence="3">
    <location>
        <begin position="9"/>
        <end position="131"/>
    </location>
</feature>
<sequence length="1066" mass="123714">MAINSPLVSVVMTTYNHEKYIAEAINSVLNQTLTNFELVIVNDGSNDRTDEIIKSFLHDRRIVYIDQENQGTSIATNNAILTAKGKYIALFSGDDICHHQRLEKQYSFICNSDFNYKIVFSGFDIIDDNGKLVINNLLNNWFIQQNKSPTEIINLFFFKGNCLNAITAFIERQLILDMGLFHITSIQTQDFEMWIKLIKHHEFFIISEKLMRYRIRDDNKNLSSSDNQIRTNFEIYELYKIIFDNMPIKLFKEAFQQHLKKPHFQEGIEYELEKAFLYLSHSSLLVKTIGCEKLFKLLQDQTILSISKAEYNFSLPELYVLTKNTDIFNTSLLQQAQEQLQQAQEQLQQTQEQLQQTQEQLQQTQNTLCSIESSKFWKLRQKWFKFRRLIGITNNEVSISLKGLLKKLLNLLPKFTTIVHQKNWYKDRPLVSVIIPCFNYGQYIDEAIDSVLSQTFHNFEIIVVDGGSTDNSTISILKSLQKPKTTIYYREGRHLVGDNRNFGIEKAEGKYICCLDADDKIKPTYLEKALFLLEVYAYDIVSTSVQCFGNSIETWNVLPNPTLENIVKANQVSTVAVFSKQMWKKANGYHDYGIGKDYISEDWDLWLRMIAIGARVINISEPLMLYRVHGKHTSLSNHPESMNLKDQAKTLASFNQEYLTHQAYKRSWNNNRTSYQVIDGNINLTNSYLEQIKEKTKLKILFALPFVITGGADTILLQIAKYLNENGFDISVITTIKTDTKFGDNTIRYEKITQEIYHLYKFLESQEKWKDYIYYYLESRQIDIIFIVGSVYFYEILPDIKKDFPNIKIVDQLFNEYGHIINNRKYAELIDMNILASQVIQEILLQKYQESEKKTRVIVHGVDTKREFNPINIDQQLILDIIPEGKFIVSYMGRFSEEKCPDKFIDLVHTLRDNKDVYFLMLGNGPEYDSVKLKIAELGLHDKIYAPGFVNDNKPFLKITDLLIIISRIEGIPIILMEGLSLGVPVIASRIGGIPGIVTDGYNGFLCDPNNTHEFANQIIKVYSDKNLQSKLKVNARTYAEEKLDISKMNDEYIKIFLSLINDNKL</sequence>
<evidence type="ECO:0000259" key="2">
    <source>
        <dbReference type="Pfam" id="PF00534"/>
    </source>
</evidence>
<dbReference type="EMBL" id="CP045226">
    <property type="protein sequence ID" value="QFS45347.1"/>
    <property type="molecule type" value="Genomic_DNA"/>
</dbReference>
<evidence type="ECO:0000313" key="6">
    <source>
        <dbReference type="Proteomes" id="UP000326678"/>
    </source>
</evidence>
<dbReference type="InterPro" id="IPR001296">
    <property type="entry name" value="Glyco_trans_1"/>
</dbReference>
<dbReference type="PANTHER" id="PTHR22916">
    <property type="entry name" value="GLYCOSYLTRANSFERASE"/>
    <property type="match status" value="1"/>
</dbReference>
<dbReference type="Proteomes" id="UP000326678">
    <property type="component" value="Chromosome Gxm1"/>
</dbReference>
<dbReference type="InterPro" id="IPR028098">
    <property type="entry name" value="Glyco_trans_4-like_N"/>
</dbReference>
<feature type="domain" description="Glycosyl transferase family 1" evidence="2">
    <location>
        <begin position="882"/>
        <end position="1037"/>
    </location>
</feature>
<reference evidence="5 6" key="1">
    <citation type="submission" date="2019-10" db="EMBL/GenBank/DDBJ databases">
        <title>Genomic and transcriptomic insights into the perfect genentic adaptation of a filamentous nitrogen-fixing cyanobacterium to rice fields.</title>
        <authorList>
            <person name="Chen Z."/>
        </authorList>
    </citation>
    <scope>NUCLEOTIDE SEQUENCE [LARGE SCALE GENOMIC DNA]</scope>
    <source>
        <strain evidence="5">CCNUC1</strain>
    </source>
</reference>
<organism evidence="5 6">
    <name type="scientific">Nostoc sphaeroides CCNUC1</name>
    <dbReference type="NCBI Taxonomy" id="2653204"/>
    <lineage>
        <taxon>Bacteria</taxon>
        <taxon>Bacillati</taxon>
        <taxon>Cyanobacteriota</taxon>
        <taxon>Cyanophyceae</taxon>
        <taxon>Nostocales</taxon>
        <taxon>Nostocaceae</taxon>
        <taxon>Nostoc</taxon>
    </lineage>
</organism>
<dbReference type="InterPro" id="IPR001173">
    <property type="entry name" value="Glyco_trans_2-like"/>
</dbReference>
<dbReference type="Pfam" id="PF00535">
    <property type="entry name" value="Glycos_transf_2"/>
    <property type="match status" value="2"/>
</dbReference>
<dbReference type="SUPFAM" id="SSF53756">
    <property type="entry name" value="UDP-Glycosyltransferase/glycogen phosphorylase"/>
    <property type="match status" value="1"/>
</dbReference>
<gene>
    <name evidence="5" type="ORF">GXM_02824</name>
</gene>
<keyword evidence="1" id="KW-0175">Coiled coil</keyword>
<evidence type="ECO:0008006" key="7">
    <source>
        <dbReference type="Google" id="ProtNLM"/>
    </source>
</evidence>
<keyword evidence="6" id="KW-1185">Reference proteome</keyword>
<evidence type="ECO:0000259" key="4">
    <source>
        <dbReference type="Pfam" id="PF13439"/>
    </source>
</evidence>
<name>A0A5P8VY82_9NOSO</name>
<feature type="domain" description="Glycosyltransferase subfamily 4-like N-terminal" evidence="4">
    <location>
        <begin position="710"/>
        <end position="866"/>
    </location>
</feature>
<feature type="coiled-coil region" evidence="1">
    <location>
        <begin position="329"/>
        <end position="367"/>
    </location>
</feature>
<dbReference type="CDD" id="cd00761">
    <property type="entry name" value="Glyco_tranf_GTA_type"/>
    <property type="match status" value="2"/>
</dbReference>
<evidence type="ECO:0000259" key="3">
    <source>
        <dbReference type="Pfam" id="PF00535"/>
    </source>
</evidence>
<evidence type="ECO:0000256" key="1">
    <source>
        <dbReference type="SAM" id="Coils"/>
    </source>
</evidence>
<dbReference type="InterPro" id="IPR029044">
    <property type="entry name" value="Nucleotide-diphossugar_trans"/>
</dbReference>
<evidence type="ECO:0000313" key="5">
    <source>
        <dbReference type="EMBL" id="QFS45347.1"/>
    </source>
</evidence>
<dbReference type="Pfam" id="PF00534">
    <property type="entry name" value="Glycos_transf_1"/>
    <property type="match status" value="1"/>
</dbReference>
<dbReference type="Gene3D" id="3.40.50.2000">
    <property type="entry name" value="Glycogen Phosphorylase B"/>
    <property type="match status" value="2"/>
</dbReference>
<dbReference type="RefSeq" id="WP_152589024.1">
    <property type="nucleotide sequence ID" value="NZ_CP045226.1"/>
</dbReference>
<dbReference type="SUPFAM" id="SSF53448">
    <property type="entry name" value="Nucleotide-diphospho-sugar transferases"/>
    <property type="match status" value="2"/>
</dbReference>
<dbReference type="Gene3D" id="3.90.550.10">
    <property type="entry name" value="Spore Coat Polysaccharide Biosynthesis Protein SpsA, Chain A"/>
    <property type="match status" value="2"/>
</dbReference>
<accession>A0A5P8VY82</accession>
<dbReference type="Pfam" id="PF13439">
    <property type="entry name" value="Glyco_transf_4"/>
    <property type="match status" value="1"/>
</dbReference>
<protein>
    <recommendedName>
        <fullName evidence="7">Glycosyltransferase</fullName>
    </recommendedName>
</protein>
<dbReference type="AlphaFoldDB" id="A0A5P8VY82"/>
<feature type="domain" description="Glycosyltransferase 2-like" evidence="3">
    <location>
        <begin position="432"/>
        <end position="558"/>
    </location>
</feature>